<keyword evidence="9" id="KW-1185">Reference proteome</keyword>
<evidence type="ECO:0000256" key="5">
    <source>
        <dbReference type="ARBA" id="ARBA00023014"/>
    </source>
</evidence>
<dbReference type="NCBIfam" id="TIGR04085">
    <property type="entry name" value="rSAM_more_4Fe4S"/>
    <property type="match status" value="1"/>
</dbReference>
<protein>
    <submittedName>
        <fullName evidence="8">Radical SAM protein</fullName>
    </submittedName>
</protein>
<accession>A0A934WKZ5</accession>
<sequence length="436" mass="47976">MAWAPDPAYVLHCVAPDGSPVRLHYRPHRSELLDDEGAPLFADVEPQAYDEVERVSPQSPGWKSREAGTLKIQLGMRCNYACSYCNQASSVGDAAVTRTADAAAFLATLDTWLQGAPGRIEFWGGEPLLYFAKLKVLVPQLRARFPDAHFSMISNGSLLDEEILEFIERWDLHVAISHDGPGQSLRGPDPLDAPRSGHWIRALVRRRGGARRRVMVNVVLTAANADIAQTAQWLRDRFGHPDLALETEGAVGAYDETALAGPARWTPSDYARLHESIAEGFVSGEALRYASIRQKARDFIGSLRSARPASALGQKCSMDDPGHLAVDLQGNVMTCQTTGARGQHKLGHVGQMEDVRLDTATHWSGRECCWHCPVVQLCQGGCMFLQDASFAQSCENEYRYNQAILAGILRQVTGLRLQRITGDIRRPRAVIPIVSS</sequence>
<dbReference type="Proteomes" id="UP000630528">
    <property type="component" value="Unassembled WGS sequence"/>
</dbReference>
<evidence type="ECO:0000313" key="9">
    <source>
        <dbReference type="Proteomes" id="UP000630528"/>
    </source>
</evidence>
<dbReference type="InterPro" id="IPR007197">
    <property type="entry name" value="rSAM"/>
</dbReference>
<evidence type="ECO:0000256" key="1">
    <source>
        <dbReference type="ARBA" id="ARBA00001966"/>
    </source>
</evidence>
<dbReference type="EMBL" id="JAEPWM010000001">
    <property type="protein sequence ID" value="MBK6004878.1"/>
    <property type="molecule type" value="Genomic_DNA"/>
</dbReference>
<dbReference type="AlphaFoldDB" id="A0A934WKZ5"/>
<proteinExistence type="inferred from homology"/>
<comment type="caution">
    <text evidence="8">The sequence shown here is derived from an EMBL/GenBank/DDBJ whole genome shotgun (WGS) entry which is preliminary data.</text>
</comment>
<dbReference type="GO" id="GO:0016491">
    <property type="term" value="F:oxidoreductase activity"/>
    <property type="evidence" value="ECO:0007669"/>
    <property type="project" value="InterPro"/>
</dbReference>
<dbReference type="InterPro" id="IPR013785">
    <property type="entry name" value="Aldolase_TIM"/>
</dbReference>
<feature type="domain" description="Radical SAM core" evidence="7">
    <location>
        <begin position="62"/>
        <end position="304"/>
    </location>
</feature>
<gene>
    <name evidence="8" type="ORF">JJB11_02135</name>
</gene>
<dbReference type="GO" id="GO:0046872">
    <property type="term" value="F:metal ion binding"/>
    <property type="evidence" value="ECO:0007669"/>
    <property type="project" value="UniProtKB-KW"/>
</dbReference>
<dbReference type="PROSITE" id="PS51918">
    <property type="entry name" value="RADICAL_SAM"/>
    <property type="match status" value="1"/>
</dbReference>
<dbReference type="InterPro" id="IPR023885">
    <property type="entry name" value="4Fe4S-binding_SPASM_dom"/>
</dbReference>
<evidence type="ECO:0000259" key="7">
    <source>
        <dbReference type="PROSITE" id="PS51918"/>
    </source>
</evidence>
<comment type="cofactor">
    <cofactor evidence="1">
        <name>[4Fe-4S] cluster</name>
        <dbReference type="ChEBI" id="CHEBI:49883"/>
    </cofactor>
</comment>
<evidence type="ECO:0000313" key="8">
    <source>
        <dbReference type="EMBL" id="MBK6004878.1"/>
    </source>
</evidence>
<dbReference type="Pfam" id="PF04055">
    <property type="entry name" value="Radical_SAM"/>
    <property type="match status" value="1"/>
</dbReference>
<keyword evidence="5" id="KW-0411">Iron-sulfur</keyword>
<evidence type="ECO:0000256" key="3">
    <source>
        <dbReference type="ARBA" id="ARBA00022723"/>
    </source>
</evidence>
<organism evidence="8 9">
    <name type="scientific">Ramlibacter ginsenosidimutans</name>
    <dbReference type="NCBI Taxonomy" id="502333"/>
    <lineage>
        <taxon>Bacteria</taxon>
        <taxon>Pseudomonadati</taxon>
        <taxon>Pseudomonadota</taxon>
        <taxon>Betaproteobacteria</taxon>
        <taxon>Burkholderiales</taxon>
        <taxon>Comamonadaceae</taxon>
        <taxon>Ramlibacter</taxon>
    </lineage>
</organism>
<reference evidence="8" key="2">
    <citation type="submission" date="2021-01" db="EMBL/GenBank/DDBJ databases">
        <authorList>
            <person name="Kang M."/>
        </authorList>
    </citation>
    <scope>NUCLEOTIDE SEQUENCE</scope>
    <source>
        <strain evidence="8">KACC 17527</strain>
    </source>
</reference>
<name>A0A934WKZ5_9BURK</name>
<dbReference type="SUPFAM" id="SSF102114">
    <property type="entry name" value="Radical SAM enzymes"/>
    <property type="match status" value="1"/>
</dbReference>
<dbReference type="InterPro" id="IPR023867">
    <property type="entry name" value="Sulphatase_maturase_rSAM"/>
</dbReference>
<dbReference type="PANTHER" id="PTHR43273">
    <property type="entry name" value="ANAEROBIC SULFATASE-MATURATING ENZYME HOMOLOG ASLB-RELATED"/>
    <property type="match status" value="1"/>
</dbReference>
<dbReference type="Gene3D" id="3.20.20.70">
    <property type="entry name" value="Aldolase class I"/>
    <property type="match status" value="1"/>
</dbReference>
<dbReference type="GO" id="GO:0051536">
    <property type="term" value="F:iron-sulfur cluster binding"/>
    <property type="evidence" value="ECO:0007669"/>
    <property type="project" value="UniProtKB-KW"/>
</dbReference>
<dbReference type="InterPro" id="IPR058240">
    <property type="entry name" value="rSAM_sf"/>
</dbReference>
<dbReference type="SFLD" id="SFLDG01067">
    <property type="entry name" value="SPASM/twitch_domain_containing"/>
    <property type="match status" value="1"/>
</dbReference>
<reference evidence="8" key="1">
    <citation type="journal article" date="2012" name="J. Microbiol. Biotechnol.">
        <title>Ramlibacter ginsenosidimutans sp. nov., with ginsenoside-converting activity.</title>
        <authorList>
            <person name="Wang L."/>
            <person name="An D.S."/>
            <person name="Kim S.G."/>
            <person name="Jin F.X."/>
            <person name="Kim S.C."/>
            <person name="Lee S.T."/>
            <person name="Im W.T."/>
        </authorList>
    </citation>
    <scope>NUCLEOTIDE SEQUENCE</scope>
    <source>
        <strain evidence="8">KACC 17527</strain>
    </source>
</reference>
<evidence type="ECO:0000256" key="4">
    <source>
        <dbReference type="ARBA" id="ARBA00023004"/>
    </source>
</evidence>
<keyword evidence="4" id="KW-0408">Iron</keyword>
<dbReference type="PANTHER" id="PTHR43273:SF3">
    <property type="entry name" value="ANAEROBIC SULFATASE-MATURATING ENZYME HOMOLOG ASLB-RELATED"/>
    <property type="match status" value="1"/>
</dbReference>
<keyword evidence="2" id="KW-0949">S-adenosyl-L-methionine</keyword>
<keyword evidence="3" id="KW-0479">Metal-binding</keyword>
<comment type="similarity">
    <text evidence="6">Belongs to the radical SAM superfamily. Anaerobic sulfatase-maturating enzyme family.</text>
</comment>
<dbReference type="RefSeq" id="WP_201166251.1">
    <property type="nucleotide sequence ID" value="NZ_JAEPWM010000001.1"/>
</dbReference>
<dbReference type="SFLD" id="SFLDS00029">
    <property type="entry name" value="Radical_SAM"/>
    <property type="match status" value="1"/>
</dbReference>
<evidence type="ECO:0000256" key="2">
    <source>
        <dbReference type="ARBA" id="ARBA00022691"/>
    </source>
</evidence>
<dbReference type="CDD" id="cd01335">
    <property type="entry name" value="Radical_SAM"/>
    <property type="match status" value="1"/>
</dbReference>
<evidence type="ECO:0000256" key="6">
    <source>
        <dbReference type="ARBA" id="ARBA00023601"/>
    </source>
</evidence>